<proteinExistence type="predicted"/>
<keyword evidence="2" id="KW-0238">DNA-binding</keyword>
<keyword evidence="3" id="KW-0804">Transcription</keyword>
<dbReference type="GO" id="GO:0006355">
    <property type="term" value="P:regulation of DNA-templated transcription"/>
    <property type="evidence" value="ECO:0007669"/>
    <property type="project" value="UniProtKB-ARBA"/>
</dbReference>
<dbReference type="GO" id="GO:0043200">
    <property type="term" value="P:response to amino acid"/>
    <property type="evidence" value="ECO:0007669"/>
    <property type="project" value="TreeGrafter"/>
</dbReference>
<protein>
    <submittedName>
        <fullName evidence="5">Putative transcriptional regulator, AsnC family</fullName>
    </submittedName>
</protein>
<dbReference type="Pfam" id="PF13404">
    <property type="entry name" value="HTH_AsnC-type"/>
    <property type="match status" value="1"/>
</dbReference>
<dbReference type="PATRIC" id="fig|1121448.10.peg.1946"/>
<dbReference type="GO" id="GO:0005829">
    <property type="term" value="C:cytosol"/>
    <property type="evidence" value="ECO:0007669"/>
    <property type="project" value="TreeGrafter"/>
</dbReference>
<dbReference type="PANTHER" id="PTHR30154">
    <property type="entry name" value="LEUCINE-RESPONSIVE REGULATORY PROTEIN"/>
    <property type="match status" value="1"/>
</dbReference>
<dbReference type="InterPro" id="IPR000485">
    <property type="entry name" value="AsnC-type_HTH_dom"/>
</dbReference>
<feature type="domain" description="HTH asnC-type" evidence="4">
    <location>
        <begin position="5"/>
        <end position="66"/>
    </location>
</feature>
<sequence length="163" mass="17641">MAYDLDRIDVQILRLLQENARISNAAIAREVGMAPSAVLERIRKLERRQVILGYTAQLNPAALGRGLTAFTNVRTEEAVGATEAGEELARLPGVQEVHHTAGQDCYLVKLRVADTTALAQLLKQFGAVPTVRDTRTTIVLTTVCESNPLPLPDLEAGEGGRQA</sequence>
<organism evidence="5 6">
    <name type="scientific">Megalodesulfovibrio gigas (strain ATCC 19364 / DSM 1382 / NCIMB 9332 / VKM B-1759)</name>
    <name type="common">Desulfovibrio gigas</name>
    <dbReference type="NCBI Taxonomy" id="1121448"/>
    <lineage>
        <taxon>Bacteria</taxon>
        <taxon>Pseudomonadati</taxon>
        <taxon>Thermodesulfobacteriota</taxon>
        <taxon>Desulfovibrionia</taxon>
        <taxon>Desulfovibrionales</taxon>
        <taxon>Desulfovibrionaceae</taxon>
        <taxon>Megalodesulfovibrio</taxon>
    </lineage>
</organism>
<evidence type="ECO:0000256" key="1">
    <source>
        <dbReference type="ARBA" id="ARBA00023015"/>
    </source>
</evidence>
<dbReference type="PRINTS" id="PR00033">
    <property type="entry name" value="HTHASNC"/>
</dbReference>
<keyword evidence="6" id="KW-1185">Reference proteome</keyword>
<dbReference type="HOGENOM" id="CLU_091233_5_0_7"/>
<dbReference type="STRING" id="1121448.DGI_1988"/>
<dbReference type="RefSeq" id="WP_021760661.1">
    <property type="nucleotide sequence ID" value="NC_022444.1"/>
</dbReference>
<name>T2GC62_MEGG1</name>
<evidence type="ECO:0000256" key="2">
    <source>
        <dbReference type="ARBA" id="ARBA00023125"/>
    </source>
</evidence>
<dbReference type="EMBL" id="CP006585">
    <property type="protein sequence ID" value="AGW13764.1"/>
    <property type="molecule type" value="Genomic_DNA"/>
</dbReference>
<dbReference type="OrthoDB" id="9800326at2"/>
<dbReference type="KEGG" id="dgg:DGI_1988"/>
<evidence type="ECO:0000313" key="6">
    <source>
        <dbReference type="Proteomes" id="UP000016587"/>
    </source>
</evidence>
<gene>
    <name evidence="5" type="ORF">DGI_1988</name>
</gene>
<dbReference type="AlphaFoldDB" id="T2GC62"/>
<dbReference type="PANTHER" id="PTHR30154:SF53">
    <property type="entry name" value="HTH-TYPE TRANSCRIPTIONAL REGULATOR LRPC"/>
    <property type="match status" value="1"/>
</dbReference>
<dbReference type="Gene3D" id="1.10.10.10">
    <property type="entry name" value="Winged helix-like DNA-binding domain superfamily/Winged helix DNA-binding domain"/>
    <property type="match status" value="1"/>
</dbReference>
<dbReference type="SUPFAM" id="SSF54909">
    <property type="entry name" value="Dimeric alpha+beta barrel"/>
    <property type="match status" value="1"/>
</dbReference>
<dbReference type="InterPro" id="IPR036390">
    <property type="entry name" value="WH_DNA-bd_sf"/>
</dbReference>
<dbReference type="eggNOG" id="COG1522">
    <property type="taxonomic scope" value="Bacteria"/>
</dbReference>
<dbReference type="InterPro" id="IPR019887">
    <property type="entry name" value="Tscrpt_reg_AsnC/Lrp_C"/>
</dbReference>
<evidence type="ECO:0000256" key="3">
    <source>
        <dbReference type="ARBA" id="ARBA00023163"/>
    </source>
</evidence>
<dbReference type="SMART" id="SM00344">
    <property type="entry name" value="HTH_ASNC"/>
    <property type="match status" value="1"/>
</dbReference>
<keyword evidence="1" id="KW-0805">Transcription regulation</keyword>
<evidence type="ECO:0000259" key="4">
    <source>
        <dbReference type="PROSITE" id="PS50956"/>
    </source>
</evidence>
<reference evidence="6" key="2">
    <citation type="submission" date="2013-07" db="EMBL/GenBank/DDBJ databases">
        <authorList>
            <person name="Morais-Silva F.O."/>
            <person name="Rezende A.M."/>
            <person name="Pimentel C."/>
            <person name="Resende D.M."/>
            <person name="Santos C.I."/>
            <person name="Clemente C."/>
            <person name="de Oliveira L.M."/>
            <person name="da Silva S.M."/>
            <person name="Costa D.A."/>
            <person name="Varela-Raposo A."/>
            <person name="Horacio E.C.A."/>
            <person name="Matos M."/>
            <person name="Flores O."/>
            <person name="Ruiz J.C."/>
            <person name="Rodrigues-Pousada C."/>
        </authorList>
    </citation>
    <scope>NUCLEOTIDE SEQUENCE [LARGE SCALE GENOMIC DNA]</scope>
    <source>
        <strain evidence="6">ATCC 19364 / DSM 1382 / NCIMB 9332 / VKM B-1759</strain>
    </source>
</reference>
<dbReference type="InterPro" id="IPR011991">
    <property type="entry name" value="ArsR-like_HTH"/>
</dbReference>
<evidence type="ECO:0000313" key="5">
    <source>
        <dbReference type="EMBL" id="AGW13764.1"/>
    </source>
</evidence>
<dbReference type="InterPro" id="IPR011008">
    <property type="entry name" value="Dimeric_a/b-barrel"/>
</dbReference>
<dbReference type="InterPro" id="IPR019888">
    <property type="entry name" value="Tscrpt_reg_AsnC-like"/>
</dbReference>
<dbReference type="PROSITE" id="PS50956">
    <property type="entry name" value="HTH_ASNC_2"/>
    <property type="match status" value="1"/>
</dbReference>
<dbReference type="Pfam" id="PF01037">
    <property type="entry name" value="AsnC_trans_reg"/>
    <property type="match status" value="1"/>
</dbReference>
<dbReference type="Proteomes" id="UP000016587">
    <property type="component" value="Chromosome"/>
</dbReference>
<dbReference type="Gene3D" id="3.30.70.920">
    <property type="match status" value="1"/>
</dbReference>
<dbReference type="SUPFAM" id="SSF46785">
    <property type="entry name" value="Winged helix' DNA-binding domain"/>
    <property type="match status" value="1"/>
</dbReference>
<dbReference type="InterPro" id="IPR036388">
    <property type="entry name" value="WH-like_DNA-bd_sf"/>
</dbReference>
<reference evidence="5 6" key="1">
    <citation type="journal article" date="2013" name="J. Bacteriol.">
        <title>Roles of HynAB and Ech, the only two hydrogenases found in the model sulfate reducer Desulfovibrio gigas.</title>
        <authorList>
            <person name="Morais-Silva F.O."/>
            <person name="Santos C.I."/>
            <person name="Rodrigues R."/>
            <person name="Pereira I.A."/>
            <person name="Rodrigues-Pousada C."/>
        </authorList>
    </citation>
    <scope>NUCLEOTIDE SEQUENCE [LARGE SCALE GENOMIC DNA]</scope>
    <source>
        <strain evidence="6">ATCC 19364 / DSM 1382 / NCIMB 9332 / VKM B-1759</strain>
    </source>
</reference>
<dbReference type="GO" id="GO:0043565">
    <property type="term" value="F:sequence-specific DNA binding"/>
    <property type="evidence" value="ECO:0007669"/>
    <property type="project" value="InterPro"/>
</dbReference>
<dbReference type="CDD" id="cd00090">
    <property type="entry name" value="HTH_ARSR"/>
    <property type="match status" value="1"/>
</dbReference>
<accession>T2GC62</accession>